<comment type="caution">
    <text evidence="2">The sequence shown here is derived from an EMBL/GenBank/DDBJ whole genome shotgun (WGS) entry which is preliminary data.</text>
</comment>
<gene>
    <name evidence="2" type="ORF">ME9_01668</name>
</gene>
<evidence type="ECO:0000256" key="1">
    <source>
        <dbReference type="SAM" id="Coils"/>
    </source>
</evidence>
<protein>
    <recommendedName>
        <fullName evidence="4">TraC-like protein</fullName>
    </recommendedName>
</protein>
<sequence>MARKSLDKLMEEKKALEEKSKKLLEKIKAAKKYEGEKIALLATEAGLTELNITTEEWKSIFEDIKARFQKEQKKTE</sequence>
<feature type="coiled-coil region" evidence="1">
    <location>
        <begin position="6"/>
        <end position="33"/>
    </location>
</feature>
<evidence type="ECO:0008006" key="4">
    <source>
        <dbReference type="Google" id="ProtNLM"/>
    </source>
</evidence>
<dbReference type="EMBL" id="AIMD01000055">
    <property type="protein sequence ID" value="EJF92266.1"/>
    <property type="molecule type" value="Genomic_DNA"/>
</dbReference>
<reference evidence="2 3" key="1">
    <citation type="submission" date="2012-03" db="EMBL/GenBank/DDBJ databases">
        <title>The Genome Sequence of Bartonella taylorii 8TBB.</title>
        <authorList>
            <consortium name="The Broad Institute Genome Sequencing Platform"/>
            <consortium name="The Broad Institute Genome Sequencing Center for Infectious Disease"/>
            <person name="Feldgarden M."/>
            <person name="Kirby J."/>
            <person name="Kosoy M."/>
            <person name="Birtles R."/>
            <person name="Probert W.S."/>
            <person name="Chiaraviglio L."/>
            <person name="Young S.K."/>
            <person name="Zeng Q."/>
            <person name="Gargeya S."/>
            <person name="Fitzgerald M."/>
            <person name="Haas B."/>
            <person name="Abouelleil A."/>
            <person name="Alvarado L."/>
            <person name="Arachchi H.M."/>
            <person name="Berlin A."/>
            <person name="Chapman S.B."/>
            <person name="Gearin G."/>
            <person name="Goldberg J."/>
            <person name="Griggs A."/>
            <person name="Gujja S."/>
            <person name="Hansen M."/>
            <person name="Heiman D."/>
            <person name="Howarth C."/>
            <person name="Larimer J."/>
            <person name="Lui A."/>
            <person name="MacDonald P.J.P."/>
            <person name="McCowen C."/>
            <person name="Montmayeur A."/>
            <person name="Murphy C."/>
            <person name="Neiman D."/>
            <person name="Pearson M."/>
            <person name="Priest M."/>
            <person name="Roberts A."/>
            <person name="Saif S."/>
            <person name="Shea T."/>
            <person name="Sisk P."/>
            <person name="Stolte C."/>
            <person name="Sykes S."/>
            <person name="Wortman J."/>
            <person name="Nusbaum C."/>
            <person name="Birren B."/>
        </authorList>
    </citation>
    <scope>NUCLEOTIDE SEQUENCE [LARGE SCALE GENOMIC DNA]</scope>
    <source>
        <strain evidence="2 3">8TBB</strain>
    </source>
</reference>
<keyword evidence="1" id="KW-0175">Coiled coil</keyword>
<evidence type="ECO:0000313" key="3">
    <source>
        <dbReference type="Proteomes" id="UP000002648"/>
    </source>
</evidence>
<dbReference type="RefSeq" id="WP_004861324.1">
    <property type="nucleotide sequence ID" value="NZ_JH725055.1"/>
</dbReference>
<proteinExistence type="predicted"/>
<evidence type="ECO:0000313" key="2">
    <source>
        <dbReference type="EMBL" id="EJF92266.1"/>
    </source>
</evidence>
<name>A0A9P2W1R6_BARTA</name>
<dbReference type="Proteomes" id="UP000002648">
    <property type="component" value="Unassembled WGS sequence"/>
</dbReference>
<dbReference type="Pfam" id="PF07820">
    <property type="entry name" value="TraC"/>
    <property type="match status" value="1"/>
</dbReference>
<keyword evidence="3" id="KW-1185">Reference proteome</keyword>
<dbReference type="InterPro" id="IPR012930">
    <property type="entry name" value="TraC"/>
</dbReference>
<dbReference type="AlphaFoldDB" id="A0A9P2W1R6"/>
<accession>A0A9P2W1R6</accession>
<organism evidence="2 3">
    <name type="scientific">Bartonella taylorii 8TBB</name>
    <dbReference type="NCBI Taxonomy" id="1094560"/>
    <lineage>
        <taxon>Bacteria</taxon>
        <taxon>Pseudomonadati</taxon>
        <taxon>Pseudomonadota</taxon>
        <taxon>Alphaproteobacteria</taxon>
        <taxon>Hyphomicrobiales</taxon>
        <taxon>Bartonellaceae</taxon>
        <taxon>Bartonella</taxon>
    </lineage>
</organism>